<gene>
    <name evidence="1" type="ORF">ZEAMMB73_Zm00001d002875</name>
</gene>
<sequence>MGLLGMAAKGPSPTRRLMPQPHLAVSSLAASVALIHCFLNTRRWLTSPSSSPRQQSHDMSQPKSGRTYTDGRTQRESSQVHSPPLLPQLVVLWSAICLREGGAIIISCDYELYSTDRYSISLFGNTLKICTSKY</sequence>
<dbReference type="AlphaFoldDB" id="A0A1D6E4Y8"/>
<name>A0A1D6E4Y8_MAIZE</name>
<dbReference type="EMBL" id="CM007648">
    <property type="protein sequence ID" value="ONM15562.1"/>
    <property type="molecule type" value="Genomic_DNA"/>
</dbReference>
<accession>A0A1D6E4Y8</accession>
<evidence type="ECO:0000313" key="1">
    <source>
        <dbReference type="EMBL" id="ONM15562.1"/>
    </source>
</evidence>
<organism evidence="1">
    <name type="scientific">Zea mays</name>
    <name type="common">Maize</name>
    <dbReference type="NCBI Taxonomy" id="4577"/>
    <lineage>
        <taxon>Eukaryota</taxon>
        <taxon>Viridiplantae</taxon>
        <taxon>Streptophyta</taxon>
        <taxon>Embryophyta</taxon>
        <taxon>Tracheophyta</taxon>
        <taxon>Spermatophyta</taxon>
        <taxon>Magnoliopsida</taxon>
        <taxon>Liliopsida</taxon>
        <taxon>Poales</taxon>
        <taxon>Poaceae</taxon>
        <taxon>PACMAD clade</taxon>
        <taxon>Panicoideae</taxon>
        <taxon>Andropogonodae</taxon>
        <taxon>Andropogoneae</taxon>
        <taxon>Tripsacinae</taxon>
        <taxon>Zea</taxon>
    </lineage>
</organism>
<proteinExistence type="predicted"/>
<reference evidence="1" key="1">
    <citation type="submission" date="2015-12" db="EMBL/GenBank/DDBJ databases">
        <title>Update maize B73 reference genome by single molecule sequencing technologies.</title>
        <authorList>
            <consortium name="Maize Genome Sequencing Project"/>
            <person name="Ware D."/>
        </authorList>
    </citation>
    <scope>NUCLEOTIDE SEQUENCE [LARGE SCALE GENOMIC DNA]</scope>
    <source>
        <tissue evidence="1">Seedling</tissue>
    </source>
</reference>
<protein>
    <submittedName>
        <fullName evidence="1">Uncharacterized protein</fullName>
    </submittedName>
</protein>